<dbReference type="InterPro" id="IPR048647">
    <property type="entry name" value="RlmA_N"/>
</dbReference>
<dbReference type="InterPro" id="IPR016718">
    <property type="entry name" value="rRNA_m1G-MeTrfase_A_prd"/>
</dbReference>
<feature type="binding site" evidence="2">
    <location>
        <begin position="101"/>
        <end position="102"/>
    </location>
    <ligand>
        <name>S-adenosyl-L-methionine</name>
        <dbReference type="ChEBI" id="CHEBI:59789"/>
    </ligand>
</feature>
<organism evidence="5 6">
    <name type="scientific">Proteobacteria bacterium 228</name>
    <dbReference type="NCBI Taxonomy" id="2083153"/>
    <lineage>
        <taxon>Bacteria</taxon>
        <taxon>Pseudomonadati</taxon>
        <taxon>Pseudomonadota</taxon>
    </lineage>
</organism>
<feature type="binding site" evidence="1">
    <location>
        <position position="25"/>
    </location>
    <ligand>
        <name>Zn(2+)</name>
        <dbReference type="ChEBI" id="CHEBI:29105"/>
    </ligand>
</feature>
<feature type="binding site" evidence="2">
    <location>
        <position position="71"/>
    </location>
    <ligand>
        <name>S-adenosyl-L-methionine</name>
        <dbReference type="ChEBI" id="CHEBI:59789"/>
    </ligand>
</feature>
<keyword evidence="2" id="KW-0949">S-adenosyl-L-methionine</keyword>
<dbReference type="CDD" id="cd02440">
    <property type="entry name" value="AdoMet_MTases"/>
    <property type="match status" value="1"/>
</dbReference>
<accession>A0A2S5KRD5</accession>
<dbReference type="EMBL" id="PRLP01000035">
    <property type="protein sequence ID" value="PPC77089.1"/>
    <property type="molecule type" value="Genomic_DNA"/>
</dbReference>
<feature type="binding site" evidence="2">
    <location>
        <position position="192"/>
    </location>
    <ligand>
        <name>S-adenosyl-L-methionine</name>
        <dbReference type="ChEBI" id="CHEBI:59789"/>
    </ligand>
</feature>
<dbReference type="GO" id="GO:0008168">
    <property type="term" value="F:methyltransferase activity"/>
    <property type="evidence" value="ECO:0007669"/>
    <property type="project" value="InterPro"/>
</dbReference>
<reference evidence="5 6" key="1">
    <citation type="submission" date="2018-02" db="EMBL/GenBank/DDBJ databases">
        <title>novel marine gammaproteobacteria from coastal saline agro ecosystem.</title>
        <authorList>
            <person name="Krishnan R."/>
            <person name="Ramesh Kumar N."/>
        </authorList>
    </citation>
    <scope>NUCLEOTIDE SEQUENCE [LARGE SCALE GENOMIC DNA]</scope>
    <source>
        <strain evidence="5 6">228</strain>
    </source>
</reference>
<dbReference type="PIRSF" id="PIRSF018249">
    <property type="entry name" value="MyrA_prd"/>
    <property type="match status" value="1"/>
</dbReference>
<dbReference type="Proteomes" id="UP000238196">
    <property type="component" value="Unassembled WGS sequence"/>
</dbReference>
<evidence type="ECO:0000313" key="6">
    <source>
        <dbReference type="Proteomes" id="UP000238196"/>
    </source>
</evidence>
<evidence type="ECO:0000313" key="5">
    <source>
        <dbReference type="EMBL" id="PPC77089.1"/>
    </source>
</evidence>
<protein>
    <submittedName>
        <fullName evidence="5">rRNA (Guanine-N1)-methyltransferase</fullName>
    </submittedName>
</protein>
<feature type="domain" description="23S rRNA (guanine(745)-N(1))-methyltransferase N-terminal" evidence="4">
    <location>
        <begin position="8"/>
        <end position="50"/>
    </location>
</feature>
<evidence type="ECO:0000256" key="2">
    <source>
        <dbReference type="PIRSR" id="PIRSR018249-2"/>
    </source>
</evidence>
<comment type="caution">
    <text evidence="5">The sequence shown here is derived from an EMBL/GenBank/DDBJ whole genome shotgun (WGS) entry which is preliminary data.</text>
</comment>
<feature type="binding site" evidence="1">
    <location>
        <position position="29"/>
    </location>
    <ligand>
        <name>Zn(2+)</name>
        <dbReference type="ChEBI" id="CHEBI:29105"/>
    </ligand>
</feature>
<dbReference type="GO" id="GO:0046872">
    <property type="term" value="F:metal ion binding"/>
    <property type="evidence" value="ECO:0007669"/>
    <property type="project" value="UniProtKB-KW"/>
</dbReference>
<dbReference type="Pfam" id="PF21302">
    <property type="entry name" value="Zn_ribbon_RlmA"/>
    <property type="match status" value="1"/>
</dbReference>
<evidence type="ECO:0000259" key="3">
    <source>
        <dbReference type="Pfam" id="PF13649"/>
    </source>
</evidence>
<dbReference type="AlphaFoldDB" id="A0A2S5KRD5"/>
<dbReference type="Pfam" id="PF13649">
    <property type="entry name" value="Methyltransf_25"/>
    <property type="match status" value="1"/>
</dbReference>
<keyword evidence="1" id="KW-0479">Metal-binding</keyword>
<dbReference type="Gene3D" id="3.40.50.150">
    <property type="entry name" value="Vaccinia Virus protein VP39"/>
    <property type="match status" value="1"/>
</dbReference>
<dbReference type="SUPFAM" id="SSF53335">
    <property type="entry name" value="S-adenosyl-L-methionine-dependent methyltransferases"/>
    <property type="match status" value="1"/>
</dbReference>
<feature type="domain" description="Methyltransferase" evidence="3">
    <location>
        <begin position="94"/>
        <end position="171"/>
    </location>
</feature>
<dbReference type="InterPro" id="IPR041698">
    <property type="entry name" value="Methyltransf_25"/>
</dbReference>
<dbReference type="OrthoDB" id="108476at2"/>
<keyword evidence="1" id="KW-0862">Zinc</keyword>
<gene>
    <name evidence="5" type="ORF">C4K68_11755</name>
</gene>
<evidence type="ECO:0000256" key="1">
    <source>
        <dbReference type="PIRSR" id="PIRSR018249-1"/>
    </source>
</evidence>
<dbReference type="InterPro" id="IPR029063">
    <property type="entry name" value="SAM-dependent_MTases_sf"/>
</dbReference>
<evidence type="ECO:0000259" key="4">
    <source>
        <dbReference type="Pfam" id="PF21302"/>
    </source>
</evidence>
<proteinExistence type="predicted"/>
<sequence>MLDASPLICPIDGQSLRLDGQRLCCPSNHSFDIARQGYANLLPVHKKHSRDPGDSKNMVEARQRFLDSGIYNGISDQLNTLVQSVCGAYNNLTVLDAGCGEGFYLDRLAKTVSTGQTSLKAYGLDISKWAVQAACRRNKQISWLVASNAAIPCQPHTFDLIICAFGYHKLEWFNHLLKPHSHILLVEAGPEHLLELREVIYPEVRKSELSPFEHPDFTLLEHRLQTKDLTLNKQQLSDLLLMTPHLYRASHEGKEKAANLESLNVQIDVQFRLLSKIH</sequence>
<name>A0A2S5KRD5_9PROT</name>